<dbReference type="HOGENOM" id="CLU_026204_0_0_1"/>
<dbReference type="PANTHER" id="PTHR33075:SF7">
    <property type="entry name" value="OS02G0303350 PROTEIN"/>
    <property type="match status" value="1"/>
</dbReference>
<evidence type="ECO:0000313" key="2">
    <source>
        <dbReference type="EMBL" id="EEC70564.1"/>
    </source>
</evidence>
<reference evidence="2 3" key="1">
    <citation type="journal article" date="2005" name="PLoS Biol.">
        <title>The genomes of Oryza sativa: a history of duplications.</title>
        <authorList>
            <person name="Yu J."/>
            <person name="Wang J."/>
            <person name="Lin W."/>
            <person name="Li S."/>
            <person name="Li H."/>
            <person name="Zhou J."/>
            <person name="Ni P."/>
            <person name="Dong W."/>
            <person name="Hu S."/>
            <person name="Zeng C."/>
            <person name="Zhang J."/>
            <person name="Zhang Y."/>
            <person name="Li R."/>
            <person name="Xu Z."/>
            <person name="Li S."/>
            <person name="Li X."/>
            <person name="Zheng H."/>
            <person name="Cong L."/>
            <person name="Lin L."/>
            <person name="Yin J."/>
            <person name="Geng J."/>
            <person name="Li G."/>
            <person name="Shi J."/>
            <person name="Liu J."/>
            <person name="Lv H."/>
            <person name="Li J."/>
            <person name="Wang J."/>
            <person name="Deng Y."/>
            <person name="Ran L."/>
            <person name="Shi X."/>
            <person name="Wang X."/>
            <person name="Wu Q."/>
            <person name="Li C."/>
            <person name="Ren X."/>
            <person name="Wang J."/>
            <person name="Wang X."/>
            <person name="Li D."/>
            <person name="Liu D."/>
            <person name="Zhang X."/>
            <person name="Ji Z."/>
            <person name="Zhao W."/>
            <person name="Sun Y."/>
            <person name="Zhang Z."/>
            <person name="Bao J."/>
            <person name="Han Y."/>
            <person name="Dong L."/>
            <person name="Ji J."/>
            <person name="Chen P."/>
            <person name="Wu S."/>
            <person name="Liu J."/>
            <person name="Xiao Y."/>
            <person name="Bu D."/>
            <person name="Tan J."/>
            <person name="Yang L."/>
            <person name="Ye C."/>
            <person name="Zhang J."/>
            <person name="Xu J."/>
            <person name="Zhou Y."/>
            <person name="Yu Y."/>
            <person name="Zhang B."/>
            <person name="Zhuang S."/>
            <person name="Wei H."/>
            <person name="Liu B."/>
            <person name="Lei M."/>
            <person name="Yu H."/>
            <person name="Li Y."/>
            <person name="Xu H."/>
            <person name="Wei S."/>
            <person name="He X."/>
            <person name="Fang L."/>
            <person name="Zhang Z."/>
            <person name="Zhang Y."/>
            <person name="Huang X."/>
            <person name="Su Z."/>
            <person name="Tong W."/>
            <person name="Li J."/>
            <person name="Tong Z."/>
            <person name="Li S."/>
            <person name="Ye J."/>
            <person name="Wang L."/>
            <person name="Fang L."/>
            <person name="Lei T."/>
            <person name="Chen C."/>
            <person name="Chen H."/>
            <person name="Xu Z."/>
            <person name="Li H."/>
            <person name="Huang H."/>
            <person name="Zhang F."/>
            <person name="Xu H."/>
            <person name="Li N."/>
            <person name="Zhao C."/>
            <person name="Li S."/>
            <person name="Dong L."/>
            <person name="Huang Y."/>
            <person name="Li L."/>
            <person name="Xi Y."/>
            <person name="Qi Q."/>
            <person name="Li W."/>
            <person name="Zhang B."/>
            <person name="Hu W."/>
            <person name="Zhang Y."/>
            <person name="Tian X."/>
            <person name="Jiao Y."/>
            <person name="Liang X."/>
            <person name="Jin J."/>
            <person name="Gao L."/>
            <person name="Zheng W."/>
            <person name="Hao B."/>
            <person name="Liu S."/>
            <person name="Wang W."/>
            <person name="Yuan L."/>
            <person name="Cao M."/>
            <person name="McDermott J."/>
            <person name="Samudrala R."/>
            <person name="Wang J."/>
            <person name="Wong G.K."/>
            <person name="Yang H."/>
        </authorList>
    </citation>
    <scope>NUCLEOTIDE SEQUENCE [LARGE SCALE GENOMIC DNA]</scope>
    <source>
        <strain evidence="3">cv. 93-11</strain>
    </source>
</reference>
<evidence type="ECO:0000313" key="3">
    <source>
        <dbReference type="Proteomes" id="UP000007015"/>
    </source>
</evidence>
<dbReference type="InterPro" id="IPR056018">
    <property type="entry name" value="DUF7597"/>
</dbReference>
<accession>B8A7G4</accession>
<feature type="domain" description="DUF7597" evidence="1">
    <location>
        <begin position="248"/>
        <end position="302"/>
    </location>
</feature>
<dbReference type="EMBL" id="CM000126">
    <property type="protein sequence ID" value="EEC70564.1"/>
    <property type="molecule type" value="Genomic_DNA"/>
</dbReference>
<protein>
    <recommendedName>
        <fullName evidence="1">DUF7597 domain-containing protein</fullName>
    </recommendedName>
</protein>
<dbReference type="Proteomes" id="UP000007015">
    <property type="component" value="Chromosome 1"/>
</dbReference>
<dbReference type="STRING" id="39946.B8A7G4"/>
<dbReference type="Pfam" id="PF24530">
    <property type="entry name" value="DUF7597"/>
    <property type="match status" value="1"/>
</dbReference>
<dbReference type="AlphaFoldDB" id="B8A7G4"/>
<gene>
    <name evidence="2" type="ORF">OsI_01734</name>
</gene>
<dbReference type="PANTHER" id="PTHR33075">
    <property type="entry name" value="OS02G0499800 PROTEIN"/>
    <property type="match status" value="1"/>
</dbReference>
<sequence length="676" mass="76169">MASPGELVTPSPPDGWNFDFGKSFSAQVQKLFNSSVHFSKFFSKRPFFLVVDFIRFNFRLTEKSVAVALQSCLGGTPFGFHVSHLKNNGFCFQVCSKQVGFHILSFKNFISKDFHARFFLWRDGRPNWRWEFSQWQKEEADMWTLVSYGNNKSPILPSGNKHQCIGRSGSSALIAKNRSLSSDKLKPGSGKSSVFLRLSFPPSNVHDGILPTPGFHNASSSTTRDGILPTPVDRNTACSSKLFHTKFFRNPRADFTVQSIPQNFNDEFAAVLIQPQPPEHLVIQTIDEVIHHVTHHRNIPVRGLGYDLGIPPRFRTPAIIEQTVSQFGKLLRWHSRDKVLGRVLVKVRYTVPHEVPAKIVMGHTSEISGLGESWTFYPYVLTGNFIDMLLGDEDVPGIWEIIQQQQDQIHDLQMDAQMNQAIPEEQGEIGFAQEDHQEPQLSYSDQDFKMIDSVSSIQIIEQQDDQLPFDGQIVPYGLPLPHLPLTKFPPLVCIAVAQGVFKPLLLATQPIIFRSVHSYPCWDLISIKWIIDIPKLPQLCPSLTCPSLVKKQKSIHPDGKRVAKVLFASSEITSDPEVRQGRARKHKIQTPVSTEGLRRSPRFTGLGEKLEIHTDTPKKKTKVKPMVTSFKPSKDDRVKHLPSAIAVAQLQKIGLEKCGLLLEEVADGKLLQNKDD</sequence>
<name>B8A7G4_ORYSI</name>
<evidence type="ECO:0000259" key="1">
    <source>
        <dbReference type="Pfam" id="PF24530"/>
    </source>
</evidence>
<keyword evidence="3" id="KW-1185">Reference proteome</keyword>
<organism evidence="2 3">
    <name type="scientific">Oryza sativa subsp. indica</name>
    <name type="common">Rice</name>
    <dbReference type="NCBI Taxonomy" id="39946"/>
    <lineage>
        <taxon>Eukaryota</taxon>
        <taxon>Viridiplantae</taxon>
        <taxon>Streptophyta</taxon>
        <taxon>Embryophyta</taxon>
        <taxon>Tracheophyta</taxon>
        <taxon>Spermatophyta</taxon>
        <taxon>Magnoliopsida</taxon>
        <taxon>Liliopsida</taxon>
        <taxon>Poales</taxon>
        <taxon>Poaceae</taxon>
        <taxon>BOP clade</taxon>
        <taxon>Oryzoideae</taxon>
        <taxon>Oryzeae</taxon>
        <taxon>Oryzinae</taxon>
        <taxon>Oryza</taxon>
        <taxon>Oryza sativa</taxon>
    </lineage>
</organism>
<proteinExistence type="predicted"/>
<dbReference type="Gramene" id="BGIOSGA001735-TA">
    <property type="protein sequence ID" value="BGIOSGA001735-PA"/>
    <property type="gene ID" value="BGIOSGA001735"/>
</dbReference>